<organism evidence="8 9">
    <name type="scientific">Phytophthora palmivora</name>
    <dbReference type="NCBI Taxonomy" id="4796"/>
    <lineage>
        <taxon>Eukaryota</taxon>
        <taxon>Sar</taxon>
        <taxon>Stramenopiles</taxon>
        <taxon>Oomycota</taxon>
        <taxon>Peronosporomycetes</taxon>
        <taxon>Peronosporales</taxon>
        <taxon>Peronosporaceae</taxon>
        <taxon>Phytophthora</taxon>
    </lineage>
</organism>
<dbReference type="SUPFAM" id="SSF57997">
    <property type="entry name" value="Tropomyosin"/>
    <property type="match status" value="1"/>
</dbReference>
<comment type="caution">
    <text evidence="8">The sequence shown here is derived from an EMBL/GenBank/DDBJ whole genome shotgun (WGS) entry which is preliminary data.</text>
</comment>
<accession>A0A2P4XDK4</accession>
<dbReference type="SUPFAM" id="SSF57850">
    <property type="entry name" value="RING/U-box"/>
    <property type="match status" value="1"/>
</dbReference>
<evidence type="ECO:0000256" key="5">
    <source>
        <dbReference type="SAM" id="Coils"/>
    </source>
</evidence>
<dbReference type="InterPro" id="IPR017907">
    <property type="entry name" value="Znf_RING_CS"/>
</dbReference>
<evidence type="ECO:0000256" key="3">
    <source>
        <dbReference type="ARBA" id="ARBA00022833"/>
    </source>
</evidence>
<feature type="domain" description="RING-type" evidence="7">
    <location>
        <begin position="729"/>
        <end position="772"/>
    </location>
</feature>
<dbReference type="Gene3D" id="3.30.40.10">
    <property type="entry name" value="Zinc/RING finger domain, C3HC4 (zinc finger)"/>
    <property type="match status" value="1"/>
</dbReference>
<name>A0A2P4XDK4_9STRA</name>
<feature type="coiled-coil region" evidence="5">
    <location>
        <begin position="106"/>
        <end position="133"/>
    </location>
</feature>
<evidence type="ECO:0000259" key="7">
    <source>
        <dbReference type="PROSITE" id="PS50089"/>
    </source>
</evidence>
<dbReference type="Proteomes" id="UP000237271">
    <property type="component" value="Unassembled WGS sequence"/>
</dbReference>
<keyword evidence="2 4" id="KW-0863">Zinc-finger</keyword>
<feature type="coiled-coil region" evidence="5">
    <location>
        <begin position="365"/>
        <end position="671"/>
    </location>
</feature>
<evidence type="ECO:0000256" key="1">
    <source>
        <dbReference type="ARBA" id="ARBA00022723"/>
    </source>
</evidence>
<sequence>MASTPGPPPATRDHGHTGVASVRLRRTAGLKPGESAKTVASNQDTTGHDSRQSARQTAGTRINRPRDLFAFQRPRREQLESDVTVAALQENVSALTLVNKREKALSASLKEQVTQLMETLAKLNETREAENIEHEKTPVVQKQKAEERILPEIHSGSTLAASTAALQQQTQMEVSYQRKVLSLENRCLHMTENNKKLLTMIQQLENAQNEAHAQLEALQQDNTRLLTAAENLNSTITSQSALIIGLRSTVKKLSRDEKQIENLRNTLERCQRKLETVNQREKILQEEHAKLKVSTIQEKEALMSKILDFQQRLQRSDALAGNVIVLETKIKQLQIEKEAMAIDLQVSNSRCDALQTRVVQAEKVLEEFVEVKRSMESERADLETMLNITRQELETCVKKLHEAEVRTQNAEKRNAGIQEMTDLLKTRDEEIGTLMQKVMRLEDDVNERNQRHTGLQDELHKVNAELQGLKQLSHDETVQALQMARQKAATYEALTLLNDEKKSLEEQLRLVQERLQVVQVALNEEKGAKEKILVVLDTHAQTIEELRNENMALLEQMKNSQVVDKVVANIGVQTVEELMNSETHAQTANELEDATTELQNLRSEFAELQGSHDELQEAIESLRQSQDKMEVGYKKTVSRERYKSESFQSQLKLLQNENGELSEKMESLCKDLMKKQQLNDAQMLEMTELKERVLSPEAVFLLHKTQDSLEQTVNSLLEAEHASESTFTCLQCMQLFTQPMTLAPCGHTYCAACLAKCGNVDVPSSISCKMCETGAKKETECIFPNYALADLTARFIFRQQSLASLTTMCLSLRNSFKQRSSNSHSTATLPIET</sequence>
<dbReference type="InterPro" id="IPR013083">
    <property type="entry name" value="Znf_RING/FYVE/PHD"/>
</dbReference>
<dbReference type="InterPro" id="IPR001841">
    <property type="entry name" value="Znf_RING"/>
</dbReference>
<dbReference type="OrthoDB" id="6105938at2759"/>
<evidence type="ECO:0000313" key="9">
    <source>
        <dbReference type="Proteomes" id="UP000237271"/>
    </source>
</evidence>
<keyword evidence="5" id="KW-0175">Coiled coil</keyword>
<feature type="region of interest" description="Disordered" evidence="6">
    <location>
        <begin position="26"/>
        <end position="65"/>
    </location>
</feature>
<keyword evidence="1" id="KW-0479">Metal-binding</keyword>
<evidence type="ECO:0000256" key="4">
    <source>
        <dbReference type="PROSITE-ProRule" id="PRU00175"/>
    </source>
</evidence>
<keyword evidence="3" id="KW-0862">Zinc</keyword>
<proteinExistence type="predicted"/>
<evidence type="ECO:0000313" key="8">
    <source>
        <dbReference type="EMBL" id="POM63633.1"/>
    </source>
</evidence>
<dbReference type="Pfam" id="PF13445">
    <property type="entry name" value="zf-RING_UBOX"/>
    <property type="match status" value="1"/>
</dbReference>
<feature type="compositionally biased region" description="Pro residues" evidence="6">
    <location>
        <begin position="1"/>
        <end position="10"/>
    </location>
</feature>
<dbReference type="GO" id="GO:0008270">
    <property type="term" value="F:zinc ion binding"/>
    <property type="evidence" value="ECO:0007669"/>
    <property type="project" value="UniProtKB-KW"/>
</dbReference>
<dbReference type="PROSITE" id="PS00518">
    <property type="entry name" value="ZF_RING_1"/>
    <property type="match status" value="1"/>
</dbReference>
<reference evidence="8 9" key="1">
    <citation type="journal article" date="2017" name="Genome Biol. Evol.">
        <title>Phytophthora megakarya and P. palmivora, closely related causal agents of cacao black pod rot, underwent increases in genome sizes and gene numbers by different mechanisms.</title>
        <authorList>
            <person name="Ali S.S."/>
            <person name="Shao J."/>
            <person name="Lary D.J."/>
            <person name="Kronmiller B."/>
            <person name="Shen D."/>
            <person name="Strem M.D."/>
            <person name="Amoako-Attah I."/>
            <person name="Akrofi A.Y."/>
            <person name="Begoude B.A."/>
            <person name="Ten Hoopen G.M."/>
            <person name="Coulibaly K."/>
            <person name="Kebe B.I."/>
            <person name="Melnick R.L."/>
            <person name="Guiltinan M.J."/>
            <person name="Tyler B.M."/>
            <person name="Meinhardt L.W."/>
            <person name="Bailey B.A."/>
        </authorList>
    </citation>
    <scope>NUCLEOTIDE SEQUENCE [LARGE SCALE GENOMIC DNA]</scope>
    <source>
        <strain evidence="9">sbr112.9</strain>
    </source>
</reference>
<protein>
    <recommendedName>
        <fullName evidence="7">RING-type domain-containing protein</fullName>
    </recommendedName>
</protein>
<dbReference type="EMBL" id="NCKW01011372">
    <property type="protein sequence ID" value="POM63633.1"/>
    <property type="molecule type" value="Genomic_DNA"/>
</dbReference>
<gene>
    <name evidence="8" type="ORF">PHPALM_20934</name>
</gene>
<dbReference type="AlphaFoldDB" id="A0A2P4XDK4"/>
<evidence type="ECO:0000256" key="2">
    <source>
        <dbReference type="ARBA" id="ARBA00022771"/>
    </source>
</evidence>
<feature type="coiled-coil region" evidence="5">
    <location>
        <begin position="190"/>
        <end position="287"/>
    </location>
</feature>
<keyword evidence="9" id="KW-1185">Reference proteome</keyword>
<dbReference type="PROSITE" id="PS50089">
    <property type="entry name" value="ZF_RING_2"/>
    <property type="match status" value="1"/>
</dbReference>
<feature type="region of interest" description="Disordered" evidence="6">
    <location>
        <begin position="1"/>
        <end position="20"/>
    </location>
</feature>
<dbReference type="InterPro" id="IPR027370">
    <property type="entry name" value="Znf-RING_euk"/>
</dbReference>
<evidence type="ECO:0000256" key="6">
    <source>
        <dbReference type="SAM" id="MobiDB-lite"/>
    </source>
</evidence>